<dbReference type="Proteomes" id="UP000002852">
    <property type="component" value="Unassembled WGS sequence"/>
</dbReference>
<dbReference type="Gene3D" id="3.10.20.90">
    <property type="entry name" value="Phosphatidylinositol 3-kinase Catalytic Subunit, Chain A, domain 1"/>
    <property type="match status" value="1"/>
</dbReference>
<dbReference type="Ensembl" id="ENSXMAT00000038157.1">
    <property type="protein sequence ID" value="ENSXMAP00000036657.1"/>
    <property type="gene ID" value="ENSXMAG00000029884.1"/>
</dbReference>
<feature type="compositionally biased region" description="Basic and acidic residues" evidence="1">
    <location>
        <begin position="96"/>
        <end position="112"/>
    </location>
</feature>
<dbReference type="STRING" id="8083.ENSXMAP00000036657"/>
<proteinExistence type="predicted"/>
<protein>
    <recommendedName>
        <fullName evidence="4">Ubiquitin-like domain-containing protein</fullName>
    </recommendedName>
</protein>
<dbReference type="AlphaFoldDB" id="A0A3B5R0B1"/>
<feature type="region of interest" description="Disordered" evidence="1">
    <location>
        <begin position="83"/>
        <end position="112"/>
    </location>
</feature>
<reference evidence="3" key="2">
    <citation type="journal article" date="2013" name="Nat. Genet.">
        <title>The genome of the platyfish, Xiphophorus maculatus, provides insights into evolutionary adaptation and several complex traits.</title>
        <authorList>
            <person name="Schartl M."/>
            <person name="Walter R.B."/>
            <person name="Shen Y."/>
            <person name="Garcia T."/>
            <person name="Catchen J."/>
            <person name="Amores A."/>
            <person name="Braasch I."/>
            <person name="Chalopin D."/>
            <person name="Volff J.N."/>
            <person name="Lesch K.P."/>
            <person name="Bisazza A."/>
            <person name="Minx P."/>
            <person name="Hillier L."/>
            <person name="Wilson R.K."/>
            <person name="Fuerstenberg S."/>
            <person name="Boore J."/>
            <person name="Searle S."/>
            <person name="Postlethwait J.H."/>
            <person name="Warren W.C."/>
        </authorList>
    </citation>
    <scope>NUCLEOTIDE SEQUENCE [LARGE SCALE GENOMIC DNA]</scope>
    <source>
        <strain evidence="3">JP 163 A</strain>
    </source>
</reference>
<reference evidence="2" key="4">
    <citation type="submission" date="2025-09" db="UniProtKB">
        <authorList>
            <consortium name="Ensembl"/>
        </authorList>
    </citation>
    <scope>IDENTIFICATION</scope>
    <source>
        <strain evidence="2">JP 163 A</strain>
    </source>
</reference>
<evidence type="ECO:0000313" key="2">
    <source>
        <dbReference type="Ensembl" id="ENSXMAP00000036657.1"/>
    </source>
</evidence>
<accession>A0A3B5R0B1</accession>
<dbReference type="OMA" id="YGITHKS"/>
<name>A0A3B5R0B1_XIPMA</name>
<organism evidence="2 3">
    <name type="scientific">Xiphophorus maculatus</name>
    <name type="common">Southern platyfish</name>
    <name type="synonym">Platypoecilus maculatus</name>
    <dbReference type="NCBI Taxonomy" id="8083"/>
    <lineage>
        <taxon>Eukaryota</taxon>
        <taxon>Metazoa</taxon>
        <taxon>Chordata</taxon>
        <taxon>Craniata</taxon>
        <taxon>Vertebrata</taxon>
        <taxon>Euteleostomi</taxon>
        <taxon>Actinopterygii</taxon>
        <taxon>Neopterygii</taxon>
        <taxon>Teleostei</taxon>
        <taxon>Neoteleostei</taxon>
        <taxon>Acanthomorphata</taxon>
        <taxon>Ovalentaria</taxon>
        <taxon>Atherinomorphae</taxon>
        <taxon>Cyprinodontiformes</taxon>
        <taxon>Poeciliidae</taxon>
        <taxon>Poeciliinae</taxon>
        <taxon>Xiphophorus</taxon>
    </lineage>
</organism>
<evidence type="ECO:0000313" key="3">
    <source>
        <dbReference type="Proteomes" id="UP000002852"/>
    </source>
</evidence>
<dbReference type="GeneTree" id="ENSGT01150000287402"/>
<reference evidence="3" key="1">
    <citation type="submission" date="2012-01" db="EMBL/GenBank/DDBJ databases">
        <authorList>
            <person name="Walter R."/>
            <person name="Schartl M."/>
            <person name="Warren W."/>
        </authorList>
    </citation>
    <scope>NUCLEOTIDE SEQUENCE [LARGE SCALE GENOMIC DNA]</scope>
    <source>
        <strain evidence="3">JP 163 A</strain>
    </source>
</reference>
<reference evidence="2" key="3">
    <citation type="submission" date="2025-08" db="UniProtKB">
        <authorList>
            <consortium name="Ensembl"/>
        </authorList>
    </citation>
    <scope>IDENTIFICATION</scope>
    <source>
        <strain evidence="2">JP 163 A</strain>
    </source>
</reference>
<evidence type="ECO:0008006" key="4">
    <source>
        <dbReference type="Google" id="ProtNLM"/>
    </source>
</evidence>
<dbReference type="CDD" id="cd17039">
    <property type="entry name" value="Ubl_ubiquitin_like"/>
    <property type="match status" value="1"/>
</dbReference>
<evidence type="ECO:0000256" key="1">
    <source>
        <dbReference type="SAM" id="MobiDB-lite"/>
    </source>
</evidence>
<sequence length="112" mass="12802">MIYQVVVSGIDGEKTTIDLCNTEQEMKKITVDQLKEKIFEKFSWFSGKLTEIKQLDDDTKRLFDYGITHKSYIQMVLSLDGGGEPEPGFTDDELGDKEGETRRSKECLMPDV</sequence>
<dbReference type="InParanoid" id="A0A3B5R0B1"/>
<dbReference type="SUPFAM" id="SSF54236">
    <property type="entry name" value="Ubiquitin-like"/>
    <property type="match status" value="1"/>
</dbReference>
<dbReference type="InterPro" id="IPR029071">
    <property type="entry name" value="Ubiquitin-like_domsf"/>
</dbReference>
<keyword evidence="3" id="KW-1185">Reference proteome</keyword>